<sequence>MGPVFIMPSCPFAMNQSENHFVLPASIQGGSLMLIYILLLMHSN</sequence>
<protein>
    <submittedName>
        <fullName evidence="2">Uncharacterized protein</fullName>
    </submittedName>
</protein>
<dbReference type="Proteomes" id="UP000075455">
    <property type="component" value="Unassembled WGS sequence"/>
</dbReference>
<name>A0A150L0I4_9BACL</name>
<keyword evidence="1" id="KW-1133">Transmembrane helix</keyword>
<evidence type="ECO:0000313" key="2">
    <source>
        <dbReference type="EMBL" id="KYD05831.1"/>
    </source>
</evidence>
<evidence type="ECO:0000256" key="1">
    <source>
        <dbReference type="SAM" id="Phobius"/>
    </source>
</evidence>
<dbReference type="AlphaFoldDB" id="A0A150L0I4"/>
<gene>
    <name evidence="2" type="ORF">B4119_0022</name>
</gene>
<dbReference type="EMBL" id="LQYS01000127">
    <property type="protein sequence ID" value="KYD05831.1"/>
    <property type="molecule type" value="Genomic_DNA"/>
</dbReference>
<reference evidence="2 3" key="1">
    <citation type="submission" date="2016-01" db="EMBL/GenBank/DDBJ databases">
        <title>Draft Genome Sequences of Seven Thermophilic Sporeformers Isolated from Foods.</title>
        <authorList>
            <person name="Berendsen E.M."/>
            <person name="Wells-Bennik M.H."/>
            <person name="Krawcyk A.O."/>
            <person name="De Jong A."/>
            <person name="Holsappel S."/>
            <person name="Eijlander R.T."/>
            <person name="Kuipers O.P."/>
        </authorList>
    </citation>
    <scope>NUCLEOTIDE SEQUENCE [LARGE SCALE GENOMIC DNA]</scope>
    <source>
        <strain evidence="2 3">B4119</strain>
    </source>
</reference>
<comment type="caution">
    <text evidence="2">The sequence shown here is derived from an EMBL/GenBank/DDBJ whole genome shotgun (WGS) entry which is preliminary data.</text>
</comment>
<organism evidence="2 3">
    <name type="scientific">Saccharococcus caldoxylosilyticus</name>
    <dbReference type="NCBI Taxonomy" id="81408"/>
    <lineage>
        <taxon>Bacteria</taxon>
        <taxon>Bacillati</taxon>
        <taxon>Bacillota</taxon>
        <taxon>Bacilli</taxon>
        <taxon>Bacillales</taxon>
        <taxon>Anoxybacillaceae</taxon>
        <taxon>Saccharococcus</taxon>
    </lineage>
</organism>
<feature type="transmembrane region" description="Helical" evidence="1">
    <location>
        <begin position="20"/>
        <end position="41"/>
    </location>
</feature>
<keyword evidence="1" id="KW-0472">Membrane</keyword>
<evidence type="ECO:0000313" key="3">
    <source>
        <dbReference type="Proteomes" id="UP000075455"/>
    </source>
</evidence>
<keyword evidence="1" id="KW-0812">Transmembrane</keyword>
<dbReference type="STRING" id="81408.B4119_0022"/>
<proteinExistence type="predicted"/>
<accession>A0A150L0I4</accession>